<dbReference type="AlphaFoldDB" id="F6BC65"/>
<dbReference type="SUPFAM" id="SSF53807">
    <property type="entry name" value="Helical backbone' metal receptor"/>
    <property type="match status" value="1"/>
</dbReference>
<dbReference type="Gene3D" id="3.40.50.12380">
    <property type="entry name" value="Nitrogenase MoFe cofactor biosynthesis protein NifE, C-terminal"/>
    <property type="match status" value="1"/>
</dbReference>
<dbReference type="InterPro" id="IPR010143">
    <property type="entry name" value="Nase_comp1_asu"/>
</dbReference>
<dbReference type="EMBL" id="CP002737">
    <property type="protein sequence ID" value="AEF97271.1"/>
    <property type="molecule type" value="Genomic_DNA"/>
</dbReference>
<evidence type="ECO:0000256" key="2">
    <source>
        <dbReference type="ARBA" id="ARBA00001969"/>
    </source>
</evidence>
<gene>
    <name evidence="17" type="ordered locus">Metig_1739</name>
</gene>
<dbReference type="PANTHER" id="PTHR43457:SF1">
    <property type="entry name" value="NITROGENASE MOLYBDENUM-IRON PROTEIN ALPHA CHAIN"/>
    <property type="match status" value="1"/>
</dbReference>
<accession>F6BC65</accession>
<dbReference type="Proteomes" id="UP000009227">
    <property type="component" value="Chromosome"/>
</dbReference>
<evidence type="ECO:0000256" key="5">
    <source>
        <dbReference type="ARBA" id="ARBA00022505"/>
    </source>
</evidence>
<dbReference type="PANTHER" id="PTHR43457">
    <property type="entry name" value="NITROGENASE MOLYBDENUM-IRON PROTEIN ALPHA CHAIN"/>
    <property type="match status" value="1"/>
</dbReference>
<evidence type="ECO:0000256" key="7">
    <source>
        <dbReference type="ARBA" id="ARBA00022741"/>
    </source>
</evidence>
<comment type="function">
    <text evidence="3">This molybdenum-iron protein is part of the nitrogenase complex that catalyzes the key enzymatic reactions in nitrogen fixation.</text>
</comment>
<evidence type="ECO:0000256" key="12">
    <source>
        <dbReference type="ARBA" id="ARBA00023231"/>
    </source>
</evidence>
<dbReference type="InterPro" id="IPR005974">
    <property type="entry name" value="Nase_asu"/>
</dbReference>
<feature type="domain" description="Nitrogenase/oxidoreductase component 1" evidence="16">
    <location>
        <begin position="46"/>
        <end position="454"/>
    </location>
</feature>
<keyword evidence="9 15" id="KW-0560">Oxidoreductase</keyword>
<dbReference type="STRING" id="880724.Metig_1739"/>
<evidence type="ECO:0000256" key="11">
    <source>
        <dbReference type="ARBA" id="ARBA00023014"/>
    </source>
</evidence>
<keyword evidence="12 14" id="KW-0535">Nitrogen fixation</keyword>
<reference evidence="17 18" key="1">
    <citation type="submission" date="2011-05" db="EMBL/GenBank/DDBJ databases">
        <title>Complete sequence of Methanotorris igneus Kol 5.</title>
        <authorList>
            <consortium name="US DOE Joint Genome Institute"/>
            <person name="Lucas S."/>
            <person name="Han J."/>
            <person name="Lapidus A."/>
            <person name="Cheng J.-F."/>
            <person name="Goodwin L."/>
            <person name="Pitluck S."/>
            <person name="Peters L."/>
            <person name="Mikhailova N."/>
            <person name="Chertkov O."/>
            <person name="Han C."/>
            <person name="Tapia R."/>
            <person name="Land M."/>
            <person name="Hauser L."/>
            <person name="Kyrpides N."/>
            <person name="Ivanova N."/>
            <person name="Pagani I."/>
            <person name="Sieprawska-Lupa M."/>
            <person name="Whitman W."/>
            <person name="Woyke T."/>
        </authorList>
    </citation>
    <scope>NUCLEOTIDE SEQUENCE [LARGE SCALE GENOMIC DNA]</scope>
    <source>
        <strain evidence="18">DSM 5666 / JCM 11834 / Kol 5</strain>
    </source>
</reference>
<evidence type="ECO:0000256" key="8">
    <source>
        <dbReference type="ARBA" id="ARBA00022840"/>
    </source>
</evidence>
<name>F6BC65_METIK</name>
<dbReference type="PROSITE" id="PS00090">
    <property type="entry name" value="NITROGENASE_1_2"/>
    <property type="match status" value="1"/>
</dbReference>
<comment type="cofactor">
    <cofactor evidence="1">
        <name>[8Fe-7S] cluster</name>
        <dbReference type="ChEBI" id="CHEBI:21143"/>
    </cofactor>
</comment>
<dbReference type="Gene3D" id="3.40.50.1980">
    <property type="entry name" value="Nitrogenase molybdenum iron protein domain"/>
    <property type="match status" value="1"/>
</dbReference>
<protein>
    <recommendedName>
        <fullName evidence="15">Nitrogenase protein alpha chain</fullName>
        <ecNumber evidence="15">1.18.6.1</ecNumber>
    </recommendedName>
</protein>
<evidence type="ECO:0000256" key="14">
    <source>
        <dbReference type="RuleBase" id="RU004021"/>
    </source>
</evidence>
<comment type="cofactor">
    <cofactor evidence="2">
        <name>[7Fe-Mo-9S-C-homocitryl] cluster</name>
        <dbReference type="ChEBI" id="CHEBI:30409"/>
    </cofactor>
</comment>
<dbReference type="CDD" id="cd01967">
    <property type="entry name" value="Nitrogenase_MoFe_alpha_like"/>
    <property type="match status" value="1"/>
</dbReference>
<comment type="similarity">
    <text evidence="14">Belongs to the NifD/NifK/NifE/NifN family.</text>
</comment>
<dbReference type="Pfam" id="PF00148">
    <property type="entry name" value="Oxidored_nitro"/>
    <property type="match status" value="1"/>
</dbReference>
<comment type="catalytic activity">
    <reaction evidence="13 15">
        <text>N2 + 8 reduced [2Fe-2S]-[ferredoxin] + 16 ATP + 16 H2O = H2 + 8 oxidized [2Fe-2S]-[ferredoxin] + 2 NH4(+) + 16 ADP + 16 phosphate + 6 H(+)</text>
        <dbReference type="Rhea" id="RHEA:21448"/>
        <dbReference type="Rhea" id="RHEA-COMP:10000"/>
        <dbReference type="Rhea" id="RHEA-COMP:10001"/>
        <dbReference type="ChEBI" id="CHEBI:15377"/>
        <dbReference type="ChEBI" id="CHEBI:15378"/>
        <dbReference type="ChEBI" id="CHEBI:17997"/>
        <dbReference type="ChEBI" id="CHEBI:18276"/>
        <dbReference type="ChEBI" id="CHEBI:28938"/>
        <dbReference type="ChEBI" id="CHEBI:30616"/>
        <dbReference type="ChEBI" id="CHEBI:33737"/>
        <dbReference type="ChEBI" id="CHEBI:33738"/>
        <dbReference type="ChEBI" id="CHEBI:43474"/>
        <dbReference type="ChEBI" id="CHEBI:456216"/>
        <dbReference type="EC" id="1.18.6.1"/>
    </reaction>
</comment>
<keyword evidence="11" id="KW-0411">Iron-sulfur</keyword>
<keyword evidence="10 15" id="KW-0408">Iron</keyword>
<evidence type="ECO:0000256" key="15">
    <source>
        <dbReference type="RuleBase" id="RU004022"/>
    </source>
</evidence>
<dbReference type="InterPro" id="IPR000318">
    <property type="entry name" value="Nase_comp1_CS"/>
</dbReference>
<keyword evidence="8" id="KW-0067">ATP-binding</keyword>
<dbReference type="OrthoDB" id="72973at2157"/>
<evidence type="ECO:0000256" key="6">
    <source>
        <dbReference type="ARBA" id="ARBA00022723"/>
    </source>
</evidence>
<organism evidence="18">
    <name type="scientific">Methanotorris igneus (strain DSM 5666 / JCM 11834 / Kol 5)</name>
    <dbReference type="NCBI Taxonomy" id="880724"/>
    <lineage>
        <taxon>Archaea</taxon>
        <taxon>Methanobacteriati</taxon>
        <taxon>Methanobacteriota</taxon>
        <taxon>Methanomada group</taxon>
        <taxon>Methanococci</taxon>
        <taxon>Methanococcales</taxon>
        <taxon>Methanocaldococcaceae</taxon>
        <taxon>Methanotorris</taxon>
    </lineage>
</organism>
<dbReference type="EC" id="1.18.6.1" evidence="15"/>
<dbReference type="NCBIfam" id="TIGR01862">
    <property type="entry name" value="N2-ase-Ialpha"/>
    <property type="match status" value="1"/>
</dbReference>
<evidence type="ECO:0000256" key="3">
    <source>
        <dbReference type="ARBA" id="ARBA00002621"/>
    </source>
</evidence>
<evidence type="ECO:0000256" key="13">
    <source>
        <dbReference type="ARBA" id="ARBA00047967"/>
    </source>
</evidence>
<keyword evidence="5" id="KW-0500">Molybdenum</keyword>
<evidence type="ECO:0000313" key="18">
    <source>
        <dbReference type="Proteomes" id="UP000009227"/>
    </source>
</evidence>
<dbReference type="PROSITE" id="PS00699">
    <property type="entry name" value="NITROGENASE_1_1"/>
    <property type="match status" value="1"/>
</dbReference>
<dbReference type="GO" id="GO:0016163">
    <property type="term" value="F:nitrogenase activity"/>
    <property type="evidence" value="ECO:0007669"/>
    <property type="project" value="UniProtKB-EC"/>
</dbReference>
<sequence length="482" mass="55053">MPFVLLDCDKPIPERMKHTYIYDPEEEIIPACNIKTVPGDMTERGCSFAGARGVVGGPVKDVIHMVHGPIGCAFYTWGTRRNLSDNEFHRRYCFSTDMQESDIVYGGEKKLEKACLEAAEEFPEAKGIFIYATCPTALIGDNLEAVARKVEEKIGKPVFACNSPGFAGCSQSKGHHIFNTEFYRWLKKARERYPEKCLKEEEKTPYDIALIGDYNMDWDLKTIIPLFEKIGCRVVTVFTGNASLDDLFKLPDVKLNVVHCQRSANYIAEMIEDGFNIPKIWVSLFGIEQTAEALRKTAEVLGIDKEKVEEVIKEEVEAIKPKIDFYRSKLEGKKCLVYVGGPRTWHWVRMFKELGVDVVVACCTFAHEDDYEKLNKNLKKAGLKGTLVIDGPNELELEEAVEKYKPDFMLTGLKERYLFRKYGIPTINSHSYEQGPYAGFKGFVNFARDIYKAVCHPIWNVLKEEEAKFEEFKKKKEDDVNN</sequence>
<dbReference type="GO" id="GO:0005524">
    <property type="term" value="F:ATP binding"/>
    <property type="evidence" value="ECO:0007669"/>
    <property type="project" value="UniProtKB-KW"/>
</dbReference>
<dbReference type="RefSeq" id="WP_013799860.1">
    <property type="nucleotide sequence ID" value="NC_015562.1"/>
</dbReference>
<evidence type="ECO:0000313" key="17">
    <source>
        <dbReference type="EMBL" id="AEF97271.1"/>
    </source>
</evidence>
<keyword evidence="6 15" id="KW-0479">Metal-binding</keyword>
<dbReference type="GO" id="GO:0046872">
    <property type="term" value="F:metal ion binding"/>
    <property type="evidence" value="ECO:0007669"/>
    <property type="project" value="UniProtKB-KW"/>
</dbReference>
<proteinExistence type="inferred from homology"/>
<dbReference type="KEGG" id="mig:Metig_1739"/>
<evidence type="ECO:0000256" key="4">
    <source>
        <dbReference type="ARBA" id="ARBA00011462"/>
    </source>
</evidence>
<evidence type="ECO:0000256" key="9">
    <source>
        <dbReference type="ARBA" id="ARBA00023002"/>
    </source>
</evidence>
<dbReference type="InterPro" id="IPR000510">
    <property type="entry name" value="Nase/OxRdtase_comp1"/>
</dbReference>
<evidence type="ECO:0000259" key="16">
    <source>
        <dbReference type="Pfam" id="PF00148"/>
    </source>
</evidence>
<dbReference type="GO" id="GO:0051536">
    <property type="term" value="F:iron-sulfur cluster binding"/>
    <property type="evidence" value="ECO:0007669"/>
    <property type="project" value="UniProtKB-KW"/>
</dbReference>
<dbReference type="GeneID" id="10644613"/>
<evidence type="ECO:0000256" key="10">
    <source>
        <dbReference type="ARBA" id="ARBA00023004"/>
    </source>
</evidence>
<keyword evidence="18" id="KW-1185">Reference proteome</keyword>
<evidence type="ECO:0000256" key="1">
    <source>
        <dbReference type="ARBA" id="ARBA00001919"/>
    </source>
</evidence>
<comment type="subunit">
    <text evidence="4">Tetramer of two alpha and two beta chains. Forms complex with the iron protein (nitrogenase component 2).</text>
</comment>
<dbReference type="NCBIfam" id="TIGR01284">
    <property type="entry name" value="alt_nitrog_alph"/>
    <property type="match status" value="1"/>
</dbReference>
<dbReference type="HOGENOM" id="CLU_025876_1_0_2"/>
<keyword evidence="7" id="KW-0547">Nucleotide-binding</keyword>